<dbReference type="GO" id="GO:0005634">
    <property type="term" value="C:nucleus"/>
    <property type="evidence" value="ECO:0007669"/>
    <property type="project" value="UniProtKB-SubCell"/>
</dbReference>
<sequence length="1040" mass="115954">MKPASVQRNGEEDEFPDPVLLSFREIPSGDHSLTPQELCNFDDMATSLVVDSVLNFQTHKMHPRKRYLKQDERLLTMSIMRHFRQTNNFANALLEFFSLRSVKEFLHRLSLQKQIEFRDHVSRELKPGDEITCFYGEDFFGEGNEKCECVTCERRGKGVFASREENSDNASGSSVDMEEVSSSQQKYGLRETDSRLCRASVTSNSFFNEDVIFFAVMDRPQRKSRRSSILKVRQTEVVTEKVTTEDDTHKQVMKRRVSFHNVKTVHPGKGHITPTPPPDPDNRLEESSFMDSTMLCFGDGHPRIQRLDFDDKTKCSSADMSICDSTIRQDVISPIDMSLCQTTSSEQPISSRPSGSQSNSTQYDNVDMSFSTTFTGSSNDTLAALEVPCREGSKIHARQSLNYGADSMMDISKRTDRTANDTFACLNTQAGQALSEPQTPRWAYNNSDKSSISTFDDDTMLVFEAENARSTRNQKEQCGTVSNTSSFMSDSADFGDTMAVFDGLIPKTATAGTVAHEQTNGAELIATDNVTLGPSDMEVTNSTLRVIGAEPQLHDDDHGGEPPTAAEPVSRNSTFVAGKPFYSVATGEHIVKDNEQKSEIGMDISNETVNLVTSETSYCAGDKLHTSELHSMQSPGKEESRILSTTAGDGFQCPNTPANTTIILDTETRTAGTEGITGTINLFTTPDKSMVSMRQEIVDRSIVLKDGARSVHDEEMDVTDVGEKESAMQTVVDSSVVAHESMDDTQEQGLDSNTLGAENIDGTTELAESMSDGKSEHSSEIGSRFRPSTSSRDDTVLSLKSLRDETICLTERMMFDSQSLQVKYVEPADDQPQSNLIREEIAQDLQRKLLEIRDKATTEVNELLPKLEAVYPTKAAAVKNMDIRALSLDDADLLVCSRMRAEIEWAQTRTKIAEEARAVVEQLILDEEPVLKKLEEDFKLYVDALLAELNGLPSAEEAQQIIEASARADKEEEELDNRILDLEIEKFRLELELAKRRGEELRKTNAELDEYATSLERNEARIRAFMREIENFHSATQGDS</sequence>
<proteinExistence type="predicted"/>
<dbReference type="GO" id="GO:0042799">
    <property type="term" value="F:histone H4K20 methyltransferase activity"/>
    <property type="evidence" value="ECO:0007669"/>
    <property type="project" value="TreeGrafter"/>
</dbReference>
<feature type="coiled-coil region" evidence="9">
    <location>
        <begin position="954"/>
        <end position="1021"/>
    </location>
</feature>
<feature type="region of interest" description="Disordered" evidence="10">
    <location>
        <begin position="342"/>
        <end position="364"/>
    </location>
</feature>
<dbReference type="GO" id="GO:0032259">
    <property type="term" value="P:methylation"/>
    <property type="evidence" value="ECO:0007669"/>
    <property type="project" value="UniProtKB-KW"/>
</dbReference>
<evidence type="ECO:0000256" key="10">
    <source>
        <dbReference type="SAM" id="MobiDB-lite"/>
    </source>
</evidence>
<evidence type="ECO:0000256" key="6">
    <source>
        <dbReference type="ARBA" id="ARBA00022691"/>
    </source>
</evidence>
<feature type="region of interest" description="Disordered" evidence="10">
    <location>
        <begin position="766"/>
        <end position="793"/>
    </location>
</feature>
<keyword evidence="7" id="KW-0156">Chromatin regulator</keyword>
<feature type="region of interest" description="Disordered" evidence="10">
    <location>
        <begin position="162"/>
        <end position="187"/>
    </location>
</feature>
<dbReference type="EMBL" id="WIXE01003082">
    <property type="protein sequence ID" value="KAK5984262.1"/>
    <property type="molecule type" value="Genomic_DNA"/>
</dbReference>
<evidence type="ECO:0000256" key="8">
    <source>
        <dbReference type="ARBA" id="ARBA00023242"/>
    </source>
</evidence>
<dbReference type="Proteomes" id="UP001331761">
    <property type="component" value="Unassembled WGS sequence"/>
</dbReference>
<dbReference type="GO" id="GO:0005694">
    <property type="term" value="C:chromosome"/>
    <property type="evidence" value="ECO:0007669"/>
    <property type="project" value="UniProtKB-SubCell"/>
</dbReference>
<dbReference type="Gene3D" id="1.10.10.1700">
    <property type="entry name" value="Histone-lysine N-methyltransferase"/>
    <property type="match status" value="1"/>
</dbReference>
<organism evidence="11 12">
    <name type="scientific">Trichostrongylus colubriformis</name>
    <name type="common">Black scour worm</name>
    <dbReference type="NCBI Taxonomy" id="6319"/>
    <lineage>
        <taxon>Eukaryota</taxon>
        <taxon>Metazoa</taxon>
        <taxon>Ecdysozoa</taxon>
        <taxon>Nematoda</taxon>
        <taxon>Chromadorea</taxon>
        <taxon>Rhabditida</taxon>
        <taxon>Rhabditina</taxon>
        <taxon>Rhabditomorpha</taxon>
        <taxon>Strongyloidea</taxon>
        <taxon>Trichostrongylidae</taxon>
        <taxon>Trichostrongylus</taxon>
    </lineage>
</organism>
<evidence type="ECO:0000256" key="5">
    <source>
        <dbReference type="ARBA" id="ARBA00022679"/>
    </source>
</evidence>
<evidence type="ECO:0000256" key="7">
    <source>
        <dbReference type="ARBA" id="ARBA00022853"/>
    </source>
</evidence>
<evidence type="ECO:0000256" key="4">
    <source>
        <dbReference type="ARBA" id="ARBA00022603"/>
    </source>
</evidence>
<gene>
    <name evidence="11" type="ORF">GCK32_001240</name>
</gene>
<evidence type="ECO:0000256" key="3">
    <source>
        <dbReference type="ARBA" id="ARBA00022454"/>
    </source>
</evidence>
<dbReference type="PANTHER" id="PTHR12977:SF4">
    <property type="entry name" value="HISTONE-LYSINE N-METHYLTRANSFERASE KMT5B"/>
    <property type="match status" value="1"/>
</dbReference>
<evidence type="ECO:0000256" key="1">
    <source>
        <dbReference type="ARBA" id="ARBA00004123"/>
    </source>
</evidence>
<evidence type="ECO:0000313" key="11">
    <source>
        <dbReference type="EMBL" id="KAK5984262.1"/>
    </source>
</evidence>
<keyword evidence="3" id="KW-0158">Chromosome</keyword>
<dbReference type="InterPro" id="IPR039977">
    <property type="entry name" value="Suv4-20/Set9"/>
</dbReference>
<comment type="caution">
    <text evidence="11">The sequence shown here is derived from an EMBL/GenBank/DDBJ whole genome shotgun (WGS) entry which is preliminary data.</text>
</comment>
<evidence type="ECO:0000256" key="9">
    <source>
        <dbReference type="SAM" id="Coils"/>
    </source>
</evidence>
<keyword evidence="8" id="KW-0539">Nucleus</keyword>
<dbReference type="AlphaFoldDB" id="A0AAN8FTC8"/>
<feature type="region of interest" description="Disordered" evidence="10">
    <location>
        <begin position="552"/>
        <end position="572"/>
    </location>
</feature>
<comment type="subcellular location">
    <subcellularLocation>
        <location evidence="2">Chromosome</location>
    </subcellularLocation>
    <subcellularLocation>
        <location evidence="1">Nucleus</location>
    </subcellularLocation>
</comment>
<evidence type="ECO:0000256" key="2">
    <source>
        <dbReference type="ARBA" id="ARBA00004286"/>
    </source>
</evidence>
<protein>
    <submittedName>
        <fullName evidence="11">Uncharacterized protein</fullName>
    </submittedName>
</protein>
<dbReference type="PANTHER" id="PTHR12977">
    <property type="entry name" value="SUPPRESSOR OF VARIEGATION 4-20-RELATED"/>
    <property type="match status" value="1"/>
</dbReference>
<dbReference type="InterPro" id="IPR041938">
    <property type="entry name" value="Hist-Lys_N-MTase_N"/>
</dbReference>
<name>A0AAN8FTC8_TRICO</name>
<keyword evidence="5" id="KW-0808">Transferase</keyword>
<keyword evidence="9" id="KW-0175">Coiled coil</keyword>
<keyword evidence="12" id="KW-1185">Reference proteome</keyword>
<keyword evidence="6" id="KW-0949">S-adenosyl-L-methionine</keyword>
<evidence type="ECO:0000313" key="12">
    <source>
        <dbReference type="Proteomes" id="UP001331761"/>
    </source>
</evidence>
<feature type="compositionally biased region" description="Polar residues" evidence="10">
    <location>
        <begin position="168"/>
        <end position="186"/>
    </location>
</feature>
<keyword evidence="4" id="KW-0489">Methyltransferase</keyword>
<reference evidence="11 12" key="1">
    <citation type="submission" date="2019-10" db="EMBL/GenBank/DDBJ databases">
        <title>Assembly and Annotation for the nematode Trichostrongylus colubriformis.</title>
        <authorList>
            <person name="Martin J."/>
        </authorList>
    </citation>
    <scope>NUCLEOTIDE SEQUENCE [LARGE SCALE GENOMIC DNA]</scope>
    <source>
        <strain evidence="11">G859</strain>
        <tissue evidence="11">Whole worm</tissue>
    </source>
</reference>
<accession>A0AAN8FTC8</accession>